<evidence type="ECO:0000313" key="2">
    <source>
        <dbReference type="Proteomes" id="UP001054252"/>
    </source>
</evidence>
<comment type="caution">
    <text evidence="1">The sequence shown here is derived from an EMBL/GenBank/DDBJ whole genome shotgun (WGS) entry which is preliminary data.</text>
</comment>
<dbReference type="EMBL" id="BPVZ01000265">
    <property type="protein sequence ID" value="GKV48659.1"/>
    <property type="molecule type" value="Genomic_DNA"/>
</dbReference>
<protein>
    <submittedName>
        <fullName evidence="1">Uncharacterized protein</fullName>
    </submittedName>
</protein>
<evidence type="ECO:0000313" key="1">
    <source>
        <dbReference type="EMBL" id="GKV48659.1"/>
    </source>
</evidence>
<accession>A0AAV5MHL1</accession>
<proteinExistence type="predicted"/>
<name>A0AAV5MHL1_9ROSI</name>
<dbReference type="Proteomes" id="UP001054252">
    <property type="component" value="Unassembled WGS sequence"/>
</dbReference>
<organism evidence="1 2">
    <name type="scientific">Rubroshorea leprosula</name>
    <dbReference type="NCBI Taxonomy" id="152421"/>
    <lineage>
        <taxon>Eukaryota</taxon>
        <taxon>Viridiplantae</taxon>
        <taxon>Streptophyta</taxon>
        <taxon>Embryophyta</taxon>
        <taxon>Tracheophyta</taxon>
        <taxon>Spermatophyta</taxon>
        <taxon>Magnoliopsida</taxon>
        <taxon>eudicotyledons</taxon>
        <taxon>Gunneridae</taxon>
        <taxon>Pentapetalae</taxon>
        <taxon>rosids</taxon>
        <taxon>malvids</taxon>
        <taxon>Malvales</taxon>
        <taxon>Dipterocarpaceae</taxon>
        <taxon>Rubroshorea</taxon>
    </lineage>
</organism>
<dbReference type="AlphaFoldDB" id="A0AAV5MHL1"/>
<gene>
    <name evidence="1" type="ORF">SLEP1_g55460</name>
</gene>
<keyword evidence="2" id="KW-1185">Reference proteome</keyword>
<reference evidence="1 2" key="1">
    <citation type="journal article" date="2021" name="Commun. Biol.">
        <title>The genome of Shorea leprosula (Dipterocarpaceae) highlights the ecological relevance of drought in aseasonal tropical rainforests.</title>
        <authorList>
            <person name="Ng K.K.S."/>
            <person name="Kobayashi M.J."/>
            <person name="Fawcett J.A."/>
            <person name="Hatakeyama M."/>
            <person name="Paape T."/>
            <person name="Ng C.H."/>
            <person name="Ang C.C."/>
            <person name="Tnah L.H."/>
            <person name="Lee C.T."/>
            <person name="Nishiyama T."/>
            <person name="Sese J."/>
            <person name="O'Brien M.J."/>
            <person name="Copetti D."/>
            <person name="Mohd Noor M.I."/>
            <person name="Ong R.C."/>
            <person name="Putra M."/>
            <person name="Sireger I.Z."/>
            <person name="Indrioko S."/>
            <person name="Kosugi Y."/>
            <person name="Izuno A."/>
            <person name="Isagi Y."/>
            <person name="Lee S.L."/>
            <person name="Shimizu K.K."/>
        </authorList>
    </citation>
    <scope>NUCLEOTIDE SEQUENCE [LARGE SCALE GENOMIC DNA]</scope>
    <source>
        <strain evidence="1">214</strain>
    </source>
</reference>
<sequence>MNSEKITVKKIPPQALQPPTHFLRKLGDQAWDFLLLFLFLTPEIPPLCWKSRIYSALLPCPLAALACGCDFRSFLNFFFSAAGLPPNPPAAALLIEFRFPIVLSV</sequence>